<dbReference type="InterPro" id="IPR036390">
    <property type="entry name" value="WH_DNA-bd_sf"/>
</dbReference>
<name>A0A7L6N176_9MOLU</name>
<dbReference type="CDD" id="cd00090">
    <property type="entry name" value="HTH_ARSR"/>
    <property type="match status" value="1"/>
</dbReference>
<dbReference type="InterPro" id="IPR011991">
    <property type="entry name" value="ArsR-like_HTH"/>
</dbReference>
<dbReference type="PANTHER" id="PTHR43132:SF6">
    <property type="entry name" value="HTH-TYPE TRANSCRIPTIONAL REPRESSOR CZRA"/>
    <property type="match status" value="1"/>
</dbReference>
<keyword evidence="6" id="KW-1185">Reference proteome</keyword>
<dbReference type="PROSITE" id="PS50987">
    <property type="entry name" value="HTH_ARSR_2"/>
    <property type="match status" value="1"/>
</dbReference>
<dbReference type="InterPro" id="IPR051011">
    <property type="entry name" value="Metal_resp_trans_reg"/>
</dbReference>
<dbReference type="Gene3D" id="1.10.10.10">
    <property type="entry name" value="Winged helix-like DNA-binding domain superfamily/Winged helix DNA-binding domain"/>
    <property type="match status" value="1"/>
</dbReference>
<evidence type="ECO:0000256" key="1">
    <source>
        <dbReference type="ARBA" id="ARBA00023015"/>
    </source>
</evidence>
<feature type="domain" description="HTH arsR-type" evidence="4">
    <location>
        <begin position="28"/>
        <end position="121"/>
    </location>
</feature>
<dbReference type="SMART" id="SM00418">
    <property type="entry name" value="HTH_ARSR"/>
    <property type="match status" value="1"/>
</dbReference>
<protein>
    <submittedName>
        <fullName evidence="5">Helix-turn-helix transcriptional regulator</fullName>
    </submittedName>
</protein>
<keyword evidence="3" id="KW-0804">Transcription</keyword>
<dbReference type="GO" id="GO:0003700">
    <property type="term" value="F:DNA-binding transcription factor activity"/>
    <property type="evidence" value="ECO:0007669"/>
    <property type="project" value="InterPro"/>
</dbReference>
<dbReference type="InterPro" id="IPR001845">
    <property type="entry name" value="HTH_ArsR_DNA-bd_dom"/>
</dbReference>
<dbReference type="AlphaFoldDB" id="A0A7L6N176"/>
<organism evidence="5 6">
    <name type="scientific">Hujiaoplasma nucleasis</name>
    <dbReference type="NCBI Taxonomy" id="2725268"/>
    <lineage>
        <taxon>Bacteria</taxon>
        <taxon>Bacillati</taxon>
        <taxon>Mycoplasmatota</taxon>
        <taxon>Mollicutes</taxon>
        <taxon>Candidatus Izemoplasmatales</taxon>
        <taxon>Hujiaoplasmataceae</taxon>
        <taxon>Hujiaoplasma</taxon>
    </lineage>
</organism>
<dbReference type="PROSITE" id="PS00846">
    <property type="entry name" value="HTH_ARSR_1"/>
    <property type="match status" value="1"/>
</dbReference>
<reference evidence="5 6" key="1">
    <citation type="submission" date="2020-04" db="EMBL/GenBank/DDBJ databases">
        <authorList>
            <person name="Zheng R.K."/>
            <person name="Sun C.M."/>
        </authorList>
    </citation>
    <scope>NUCLEOTIDE SEQUENCE [LARGE SCALE GENOMIC DNA]</scope>
    <source>
        <strain evidence="6">zrk29</strain>
    </source>
</reference>
<proteinExistence type="predicted"/>
<dbReference type="Proteomes" id="UP000512167">
    <property type="component" value="Chromosome"/>
</dbReference>
<evidence type="ECO:0000313" key="5">
    <source>
        <dbReference type="EMBL" id="QLY40010.1"/>
    </source>
</evidence>
<dbReference type="RefSeq" id="WP_312032505.1">
    <property type="nucleotide sequence ID" value="NZ_CP051151.1"/>
</dbReference>
<evidence type="ECO:0000259" key="4">
    <source>
        <dbReference type="PROSITE" id="PS50987"/>
    </source>
</evidence>
<keyword evidence="2" id="KW-0238">DNA-binding</keyword>
<evidence type="ECO:0000256" key="2">
    <source>
        <dbReference type="ARBA" id="ARBA00023125"/>
    </source>
</evidence>
<dbReference type="SUPFAM" id="SSF46785">
    <property type="entry name" value="Winged helix' DNA-binding domain"/>
    <property type="match status" value="1"/>
</dbReference>
<accession>A0A7L6N176</accession>
<dbReference type="Pfam" id="PF01022">
    <property type="entry name" value="HTH_5"/>
    <property type="match status" value="1"/>
</dbReference>
<dbReference type="KEGG" id="tbk:HF295_03705"/>
<dbReference type="InterPro" id="IPR018334">
    <property type="entry name" value="ArsR_HTH"/>
</dbReference>
<dbReference type="InterPro" id="IPR036388">
    <property type="entry name" value="WH-like_DNA-bd_sf"/>
</dbReference>
<evidence type="ECO:0000256" key="3">
    <source>
        <dbReference type="ARBA" id="ARBA00023163"/>
    </source>
</evidence>
<evidence type="ECO:0000313" key="6">
    <source>
        <dbReference type="Proteomes" id="UP000512167"/>
    </source>
</evidence>
<dbReference type="GO" id="GO:0003677">
    <property type="term" value="F:DNA binding"/>
    <property type="evidence" value="ECO:0007669"/>
    <property type="project" value="UniProtKB-KW"/>
</dbReference>
<dbReference type="PRINTS" id="PR00778">
    <property type="entry name" value="HTHARSR"/>
</dbReference>
<dbReference type="NCBIfam" id="NF033788">
    <property type="entry name" value="HTH_metalloreg"/>
    <property type="match status" value="1"/>
</dbReference>
<dbReference type="PANTHER" id="PTHR43132">
    <property type="entry name" value="ARSENICAL RESISTANCE OPERON REPRESSOR ARSR-RELATED"/>
    <property type="match status" value="1"/>
</dbReference>
<keyword evidence="1" id="KW-0805">Transcription regulation</keyword>
<dbReference type="EMBL" id="CP051151">
    <property type="protein sequence ID" value="QLY40010.1"/>
    <property type="molecule type" value="Genomic_DNA"/>
</dbReference>
<sequence>MSKTNVNDVCTCNVVHPEKVSKAIETLPEDQIIFDLADFFKSISDSTRMKIILALEETELCVCDLSTVINISRSAVSHQLRVLRQARLVKFRKEGNVVYYSLDDEHVHTVIKQGLNHITHK</sequence>
<gene>
    <name evidence="5" type="ORF">HF295_03705</name>
</gene>